<feature type="signal peptide" evidence="5">
    <location>
        <begin position="1"/>
        <end position="19"/>
    </location>
</feature>
<keyword evidence="3 4" id="KW-0998">Cell outer membrane</keyword>
<dbReference type="GO" id="GO:0051205">
    <property type="term" value="P:protein insertion into membrane"/>
    <property type="evidence" value="ECO:0007669"/>
    <property type="project" value="UniProtKB-UniRule"/>
</dbReference>
<feature type="chain" id="PRO_5019599895" description="Outer membrane protein assembly factor BamE" evidence="5">
    <location>
        <begin position="20"/>
        <end position="115"/>
    </location>
</feature>
<dbReference type="EMBL" id="PIPM01000009">
    <property type="protein sequence ID" value="RUO30531.1"/>
    <property type="molecule type" value="Genomic_DNA"/>
</dbReference>
<dbReference type="GO" id="GO:0030674">
    <property type="term" value="F:protein-macromolecule adaptor activity"/>
    <property type="evidence" value="ECO:0007669"/>
    <property type="project" value="TreeGrafter"/>
</dbReference>
<dbReference type="AlphaFoldDB" id="A0A432WDN7"/>
<evidence type="ECO:0000259" key="6">
    <source>
        <dbReference type="Pfam" id="PF04355"/>
    </source>
</evidence>
<dbReference type="Pfam" id="PF04355">
    <property type="entry name" value="BamE"/>
    <property type="match status" value="1"/>
</dbReference>
<evidence type="ECO:0000256" key="3">
    <source>
        <dbReference type="ARBA" id="ARBA00023237"/>
    </source>
</evidence>
<dbReference type="PANTHER" id="PTHR37482:SF1">
    <property type="entry name" value="OUTER MEMBRANE PROTEIN ASSEMBLY FACTOR BAME"/>
    <property type="match status" value="1"/>
</dbReference>
<dbReference type="Gene3D" id="3.30.1450.10">
    <property type="match status" value="1"/>
</dbReference>
<dbReference type="OrthoDB" id="9808250at2"/>
<evidence type="ECO:0000313" key="8">
    <source>
        <dbReference type="Proteomes" id="UP000288405"/>
    </source>
</evidence>
<dbReference type="PROSITE" id="PS51257">
    <property type="entry name" value="PROKAR_LIPOPROTEIN"/>
    <property type="match status" value="1"/>
</dbReference>
<protein>
    <recommendedName>
        <fullName evidence="4">Outer membrane protein assembly factor BamE</fullName>
    </recommendedName>
</protein>
<keyword evidence="4" id="KW-0449">Lipoprotein</keyword>
<comment type="function">
    <text evidence="4">Part of the outer membrane protein assembly complex, which is involved in assembly and insertion of beta-barrel proteins into the outer membrane.</text>
</comment>
<evidence type="ECO:0000313" key="7">
    <source>
        <dbReference type="EMBL" id="RUO30531.1"/>
    </source>
</evidence>
<comment type="subcellular location">
    <subcellularLocation>
        <location evidence="4">Cell outer membrane</location>
        <topology evidence="4">Lipid-anchor</topology>
    </subcellularLocation>
</comment>
<sequence length="115" mass="13221">MRIITAFAFALLLSACAVFDPLVYKIDIPQGNYIEQQDVDRLRIGMSKEQVRYVLGSPVSENAFRADDWHYVYHLKPGRGSIYQRNLTVHFEYGTVARLSGDFEVPEAFYTPLEN</sequence>
<name>A0A432WDN7_9GAMM</name>
<evidence type="ECO:0000256" key="2">
    <source>
        <dbReference type="ARBA" id="ARBA00023136"/>
    </source>
</evidence>
<accession>A0A432WDN7</accession>
<dbReference type="InterPro" id="IPR007450">
    <property type="entry name" value="BamE_dom"/>
</dbReference>
<keyword evidence="2 4" id="KW-0472">Membrane</keyword>
<organism evidence="7 8">
    <name type="scientific">Aliidiomarina sanyensis</name>
    <dbReference type="NCBI Taxonomy" id="1249555"/>
    <lineage>
        <taxon>Bacteria</taxon>
        <taxon>Pseudomonadati</taxon>
        <taxon>Pseudomonadota</taxon>
        <taxon>Gammaproteobacteria</taxon>
        <taxon>Alteromonadales</taxon>
        <taxon>Idiomarinaceae</taxon>
        <taxon>Aliidiomarina</taxon>
    </lineage>
</organism>
<keyword evidence="8" id="KW-1185">Reference proteome</keyword>
<evidence type="ECO:0000256" key="4">
    <source>
        <dbReference type="HAMAP-Rule" id="MF_00925"/>
    </source>
</evidence>
<comment type="caution">
    <text evidence="7">The sequence shown here is derived from an EMBL/GenBank/DDBJ whole genome shotgun (WGS) entry which is preliminary data.</text>
</comment>
<dbReference type="GO" id="GO:0043165">
    <property type="term" value="P:Gram-negative-bacterium-type cell outer membrane assembly"/>
    <property type="evidence" value="ECO:0007669"/>
    <property type="project" value="UniProtKB-UniRule"/>
</dbReference>
<dbReference type="Proteomes" id="UP000288405">
    <property type="component" value="Unassembled WGS sequence"/>
</dbReference>
<dbReference type="InterPro" id="IPR026592">
    <property type="entry name" value="BamE"/>
</dbReference>
<evidence type="ECO:0000256" key="5">
    <source>
        <dbReference type="SAM" id="SignalP"/>
    </source>
</evidence>
<gene>
    <name evidence="4" type="primary">bamE</name>
    <name evidence="7" type="ORF">CWE11_09185</name>
</gene>
<keyword evidence="1 4" id="KW-0732">Signal</keyword>
<dbReference type="PANTHER" id="PTHR37482">
    <property type="entry name" value="OUTER MEMBRANE PROTEIN ASSEMBLY FACTOR BAME"/>
    <property type="match status" value="1"/>
</dbReference>
<comment type="subunit">
    <text evidence="4">Part of the Bam complex.</text>
</comment>
<dbReference type="GO" id="GO:1990063">
    <property type="term" value="C:Bam protein complex"/>
    <property type="evidence" value="ECO:0007669"/>
    <property type="project" value="TreeGrafter"/>
</dbReference>
<proteinExistence type="inferred from homology"/>
<keyword evidence="4" id="KW-0564">Palmitate</keyword>
<feature type="domain" description="Outer membrane protein assembly factor BamE" evidence="6">
    <location>
        <begin position="31"/>
        <end position="98"/>
    </location>
</feature>
<dbReference type="HAMAP" id="MF_00925">
    <property type="entry name" value="OM_assembly_BamE"/>
    <property type="match status" value="1"/>
</dbReference>
<dbReference type="InterPro" id="IPR037873">
    <property type="entry name" value="BamE-like"/>
</dbReference>
<evidence type="ECO:0000256" key="1">
    <source>
        <dbReference type="ARBA" id="ARBA00022729"/>
    </source>
</evidence>
<comment type="similarity">
    <text evidence="4">Belongs to the BamE family.</text>
</comment>
<dbReference type="RefSeq" id="WP_126777317.1">
    <property type="nucleotide sequence ID" value="NZ_PIPM01000009.1"/>
</dbReference>
<reference evidence="7 8" key="1">
    <citation type="journal article" date="2011" name="Front. Microbiol.">
        <title>Genomic signatures of strain selection and enhancement in Bacillus atrophaeus var. globigii, a historical biowarfare simulant.</title>
        <authorList>
            <person name="Gibbons H.S."/>
            <person name="Broomall S.M."/>
            <person name="McNew L.A."/>
            <person name="Daligault H."/>
            <person name="Chapman C."/>
            <person name="Bruce D."/>
            <person name="Karavis M."/>
            <person name="Krepps M."/>
            <person name="McGregor P.A."/>
            <person name="Hong C."/>
            <person name="Park K.H."/>
            <person name="Akmal A."/>
            <person name="Feldman A."/>
            <person name="Lin J.S."/>
            <person name="Chang W.E."/>
            <person name="Higgs B.W."/>
            <person name="Demirev P."/>
            <person name="Lindquist J."/>
            <person name="Liem A."/>
            <person name="Fochler E."/>
            <person name="Read T.D."/>
            <person name="Tapia R."/>
            <person name="Johnson S."/>
            <person name="Bishop-Lilly K.A."/>
            <person name="Detter C."/>
            <person name="Han C."/>
            <person name="Sozhamannan S."/>
            <person name="Rosenzweig C.N."/>
            <person name="Skowronski E.W."/>
        </authorList>
    </citation>
    <scope>NUCLEOTIDE SEQUENCE [LARGE SCALE GENOMIC DNA]</scope>
    <source>
        <strain evidence="7 8">GYP-17</strain>
    </source>
</reference>